<gene>
    <name evidence="1" type="ORF">LOK49_LG03G02594</name>
</gene>
<sequence>MDGYGLSGPECFPIDDLLDFSNDDLFSASTTTDHHHHLTSSNNTSISGGGGNAPNLNQSTDFTDDLCVPSDVVAELEWLSDFVDDSPAASPTFVLTQHSNSHRKVMELRRQKEMLRQGQQEEEQQQQQHHHHHHHQQLLSATNTTSRSADVIVAYVSGSQLLSSHHITSCV</sequence>
<keyword evidence="2" id="KW-1185">Reference proteome</keyword>
<comment type="caution">
    <text evidence="1">The sequence shown here is derived from an EMBL/GenBank/DDBJ whole genome shotgun (WGS) entry which is preliminary data.</text>
</comment>
<dbReference type="EMBL" id="CM045763">
    <property type="protein sequence ID" value="KAI8024156.1"/>
    <property type="molecule type" value="Genomic_DNA"/>
</dbReference>
<evidence type="ECO:0000313" key="2">
    <source>
        <dbReference type="Proteomes" id="UP001060215"/>
    </source>
</evidence>
<protein>
    <submittedName>
        <fullName evidence="1">GATA transcription factor 2</fullName>
    </submittedName>
</protein>
<reference evidence="1 2" key="1">
    <citation type="journal article" date="2022" name="Plant J.">
        <title>Chromosome-level genome of Camellia lanceoleosa provides a valuable resource for understanding genome evolution and self-incompatibility.</title>
        <authorList>
            <person name="Gong W."/>
            <person name="Xiao S."/>
            <person name="Wang L."/>
            <person name="Liao Z."/>
            <person name="Chang Y."/>
            <person name="Mo W."/>
            <person name="Hu G."/>
            <person name="Li W."/>
            <person name="Zhao G."/>
            <person name="Zhu H."/>
            <person name="Hu X."/>
            <person name="Ji K."/>
            <person name="Xiang X."/>
            <person name="Song Q."/>
            <person name="Yuan D."/>
            <person name="Jin S."/>
            <person name="Zhang L."/>
        </authorList>
    </citation>
    <scope>NUCLEOTIDE SEQUENCE [LARGE SCALE GENOMIC DNA]</scope>
    <source>
        <strain evidence="1">SQ_2022a</strain>
    </source>
</reference>
<organism evidence="1 2">
    <name type="scientific">Camellia lanceoleosa</name>
    <dbReference type="NCBI Taxonomy" id="1840588"/>
    <lineage>
        <taxon>Eukaryota</taxon>
        <taxon>Viridiplantae</taxon>
        <taxon>Streptophyta</taxon>
        <taxon>Embryophyta</taxon>
        <taxon>Tracheophyta</taxon>
        <taxon>Spermatophyta</taxon>
        <taxon>Magnoliopsida</taxon>
        <taxon>eudicotyledons</taxon>
        <taxon>Gunneridae</taxon>
        <taxon>Pentapetalae</taxon>
        <taxon>asterids</taxon>
        <taxon>Ericales</taxon>
        <taxon>Theaceae</taxon>
        <taxon>Camellia</taxon>
    </lineage>
</organism>
<evidence type="ECO:0000313" key="1">
    <source>
        <dbReference type="EMBL" id="KAI8024156.1"/>
    </source>
</evidence>
<name>A0ACC0IJZ9_9ERIC</name>
<accession>A0ACC0IJZ9</accession>
<proteinExistence type="predicted"/>
<dbReference type="Proteomes" id="UP001060215">
    <property type="component" value="Chromosome 6"/>
</dbReference>